<dbReference type="AlphaFoldDB" id="A0A370TTH6"/>
<evidence type="ECO:0000256" key="3">
    <source>
        <dbReference type="ARBA" id="ARBA00022741"/>
    </source>
</evidence>
<dbReference type="InterPro" id="IPR049730">
    <property type="entry name" value="SNF2/RAD54-like_C"/>
</dbReference>
<dbReference type="InterPro" id="IPR000330">
    <property type="entry name" value="SNF2_N"/>
</dbReference>
<dbReference type="Gene3D" id="3.40.50.300">
    <property type="entry name" value="P-loop containing nucleotide triphosphate hydrolases"/>
    <property type="match status" value="1"/>
</dbReference>
<dbReference type="InterPro" id="IPR027417">
    <property type="entry name" value="P-loop_NTPase"/>
</dbReference>
<evidence type="ECO:0000256" key="5">
    <source>
        <dbReference type="ARBA" id="ARBA00022801"/>
    </source>
</evidence>
<dbReference type="GO" id="GO:0016787">
    <property type="term" value="F:hydrolase activity"/>
    <property type="evidence" value="ECO:0007669"/>
    <property type="project" value="UniProtKB-KW"/>
</dbReference>
<dbReference type="PROSITE" id="PS51194">
    <property type="entry name" value="HELICASE_CTER"/>
    <property type="match status" value="1"/>
</dbReference>
<dbReference type="SMART" id="SM00490">
    <property type="entry name" value="HELICc"/>
    <property type="match status" value="1"/>
</dbReference>
<keyword evidence="5 14" id="KW-0378">Hydrolase</keyword>
<dbReference type="PANTHER" id="PTHR45626">
    <property type="entry name" value="TRANSCRIPTION TERMINATION FACTOR 2-RELATED"/>
    <property type="match status" value="1"/>
</dbReference>
<evidence type="ECO:0000256" key="4">
    <source>
        <dbReference type="ARBA" id="ARBA00022771"/>
    </source>
</evidence>
<evidence type="ECO:0000259" key="13">
    <source>
        <dbReference type="PROSITE" id="PS51194"/>
    </source>
</evidence>
<dbReference type="PROSITE" id="PS00518">
    <property type="entry name" value="ZF_RING_1"/>
    <property type="match status" value="1"/>
</dbReference>
<dbReference type="PROSITE" id="PS50089">
    <property type="entry name" value="ZF_RING_2"/>
    <property type="match status" value="1"/>
</dbReference>
<evidence type="ECO:0000256" key="9">
    <source>
        <dbReference type="PROSITE-ProRule" id="PRU00175"/>
    </source>
</evidence>
<keyword evidence="2" id="KW-0479">Metal-binding</keyword>
<dbReference type="InterPro" id="IPR013083">
    <property type="entry name" value="Znf_RING/FYVE/PHD"/>
</dbReference>
<gene>
    <name evidence="14" type="ORF">BP5553_03179</name>
</gene>
<dbReference type="InterPro" id="IPR001650">
    <property type="entry name" value="Helicase_C-like"/>
</dbReference>
<dbReference type="SMART" id="SM00487">
    <property type="entry name" value="DEXDc"/>
    <property type="match status" value="1"/>
</dbReference>
<dbReference type="GO" id="GO:0005634">
    <property type="term" value="C:nucleus"/>
    <property type="evidence" value="ECO:0007669"/>
    <property type="project" value="TreeGrafter"/>
</dbReference>
<feature type="compositionally biased region" description="Basic and acidic residues" evidence="10">
    <location>
        <begin position="964"/>
        <end position="981"/>
    </location>
</feature>
<dbReference type="InterPro" id="IPR001841">
    <property type="entry name" value="Znf_RING"/>
</dbReference>
<comment type="similarity">
    <text evidence="1">Belongs to the SNF2/RAD54 helicase family.</text>
</comment>
<dbReference type="SUPFAM" id="SSF52540">
    <property type="entry name" value="P-loop containing nucleoside triphosphate hydrolases"/>
    <property type="match status" value="2"/>
</dbReference>
<dbReference type="Pfam" id="PF00176">
    <property type="entry name" value="SNF2-rel_dom"/>
    <property type="match status" value="1"/>
</dbReference>
<dbReference type="Pfam" id="PF00271">
    <property type="entry name" value="Helicase_C"/>
    <property type="match status" value="1"/>
</dbReference>
<proteinExistence type="inferred from homology"/>
<keyword evidence="8" id="KW-0067">ATP-binding</keyword>
<evidence type="ECO:0000256" key="10">
    <source>
        <dbReference type="SAM" id="MobiDB-lite"/>
    </source>
</evidence>
<dbReference type="InterPro" id="IPR014001">
    <property type="entry name" value="Helicase_ATP-bd"/>
</dbReference>
<name>A0A370TTH6_9HELO</name>
<dbReference type="GO" id="GO:0004386">
    <property type="term" value="F:helicase activity"/>
    <property type="evidence" value="ECO:0007669"/>
    <property type="project" value="UniProtKB-KW"/>
</dbReference>
<evidence type="ECO:0000259" key="12">
    <source>
        <dbReference type="PROSITE" id="PS51192"/>
    </source>
</evidence>
<dbReference type="GO" id="GO:0006281">
    <property type="term" value="P:DNA repair"/>
    <property type="evidence" value="ECO:0007669"/>
    <property type="project" value="TreeGrafter"/>
</dbReference>
<feature type="compositionally biased region" description="Polar residues" evidence="10">
    <location>
        <begin position="37"/>
        <end position="48"/>
    </location>
</feature>
<evidence type="ECO:0000259" key="11">
    <source>
        <dbReference type="PROSITE" id="PS50089"/>
    </source>
</evidence>
<feature type="region of interest" description="Disordered" evidence="10">
    <location>
        <begin position="1"/>
        <end position="147"/>
    </location>
</feature>
<dbReference type="STRING" id="2656787.A0A370TTH6"/>
<keyword evidence="7" id="KW-0862">Zinc</keyword>
<feature type="domain" description="Helicase C-terminal" evidence="13">
    <location>
        <begin position="992"/>
        <end position="1150"/>
    </location>
</feature>
<feature type="region of interest" description="Disordered" evidence="10">
    <location>
        <begin position="174"/>
        <end position="213"/>
    </location>
</feature>
<evidence type="ECO:0000256" key="8">
    <source>
        <dbReference type="ARBA" id="ARBA00022840"/>
    </source>
</evidence>
<evidence type="ECO:0000256" key="7">
    <source>
        <dbReference type="ARBA" id="ARBA00022833"/>
    </source>
</evidence>
<keyword evidence="4 9" id="KW-0863">Zinc-finger</keyword>
<reference evidence="14 15" key="1">
    <citation type="journal article" date="2018" name="IMA Fungus">
        <title>IMA Genome-F 9: Draft genome sequence of Annulohypoxylon stygium, Aspergillus mulundensis, Berkeleyomyces basicola (syn. Thielaviopsis basicola), Ceratocystis smalleyi, two Cercospora beticola strains, Coleophoma cylindrospora, Fusarium fracticaudum, Phialophora cf. hyalina, and Morchella septimelata.</title>
        <authorList>
            <person name="Wingfield B.D."/>
            <person name="Bills G.F."/>
            <person name="Dong Y."/>
            <person name="Huang W."/>
            <person name="Nel W.J."/>
            <person name="Swalarsk-Parry B.S."/>
            <person name="Vaghefi N."/>
            <person name="Wilken P.M."/>
            <person name="An Z."/>
            <person name="de Beer Z.W."/>
            <person name="De Vos L."/>
            <person name="Chen L."/>
            <person name="Duong T.A."/>
            <person name="Gao Y."/>
            <person name="Hammerbacher A."/>
            <person name="Kikkert J.R."/>
            <person name="Li Y."/>
            <person name="Li H."/>
            <person name="Li K."/>
            <person name="Li Q."/>
            <person name="Liu X."/>
            <person name="Ma X."/>
            <person name="Naidoo K."/>
            <person name="Pethybridge S.J."/>
            <person name="Sun J."/>
            <person name="Steenkamp E.T."/>
            <person name="van der Nest M.A."/>
            <person name="van Wyk S."/>
            <person name="Wingfield M.J."/>
            <person name="Xiong C."/>
            <person name="Yue Q."/>
            <person name="Zhang X."/>
        </authorList>
    </citation>
    <scope>NUCLEOTIDE SEQUENCE [LARGE SCALE GENOMIC DNA]</scope>
    <source>
        <strain evidence="14 15">BP 5553</strain>
    </source>
</reference>
<keyword evidence="15" id="KW-1185">Reference proteome</keyword>
<dbReference type="OrthoDB" id="448448at2759"/>
<evidence type="ECO:0000256" key="1">
    <source>
        <dbReference type="ARBA" id="ARBA00007025"/>
    </source>
</evidence>
<comment type="caution">
    <text evidence="14">The sequence shown here is derived from an EMBL/GenBank/DDBJ whole genome shotgun (WGS) entry which is preliminary data.</text>
</comment>
<keyword evidence="6" id="KW-0347">Helicase</keyword>
<dbReference type="PROSITE" id="PS51192">
    <property type="entry name" value="HELICASE_ATP_BIND_1"/>
    <property type="match status" value="1"/>
</dbReference>
<dbReference type="GO" id="GO:0008094">
    <property type="term" value="F:ATP-dependent activity, acting on DNA"/>
    <property type="evidence" value="ECO:0007669"/>
    <property type="project" value="TreeGrafter"/>
</dbReference>
<protein>
    <submittedName>
        <fullName evidence="14">p-loop containing nucleoside triphosphate hydrolase</fullName>
    </submittedName>
</protein>
<dbReference type="InterPro" id="IPR038718">
    <property type="entry name" value="SNF2-like_sf"/>
</dbReference>
<evidence type="ECO:0000313" key="15">
    <source>
        <dbReference type="Proteomes" id="UP000254866"/>
    </source>
</evidence>
<evidence type="ECO:0000313" key="14">
    <source>
        <dbReference type="EMBL" id="RDL38839.1"/>
    </source>
</evidence>
<dbReference type="EMBL" id="NPIC01000002">
    <property type="protein sequence ID" value="RDL38839.1"/>
    <property type="molecule type" value="Genomic_DNA"/>
</dbReference>
<feature type="domain" description="RING-type" evidence="11">
    <location>
        <begin position="884"/>
        <end position="946"/>
    </location>
</feature>
<accession>A0A370TTH6</accession>
<dbReference type="InterPro" id="IPR017907">
    <property type="entry name" value="Znf_RING_CS"/>
</dbReference>
<feature type="compositionally biased region" description="Polar residues" evidence="10">
    <location>
        <begin position="1"/>
        <end position="11"/>
    </location>
</feature>
<dbReference type="RefSeq" id="XP_031871495.1">
    <property type="nucleotide sequence ID" value="XM_032011802.1"/>
</dbReference>
<dbReference type="Proteomes" id="UP000254866">
    <property type="component" value="Unassembled WGS sequence"/>
</dbReference>
<feature type="compositionally biased region" description="Basic and acidic residues" evidence="10">
    <location>
        <begin position="132"/>
        <end position="144"/>
    </location>
</feature>
<dbReference type="PANTHER" id="PTHR45626:SF52">
    <property type="entry name" value="SINGLE-STRANDED DNA-DEPENDENT ATPASE (EUROFUNG)"/>
    <property type="match status" value="1"/>
</dbReference>
<dbReference type="GO" id="GO:0005524">
    <property type="term" value="F:ATP binding"/>
    <property type="evidence" value="ECO:0007669"/>
    <property type="project" value="UniProtKB-KW"/>
</dbReference>
<sequence length="1170" mass="130573">MASWNQSNGARSHSYPLAQPDPTSINAGSLGGPQPRFGSSTSSPQRALSQRDHTYGNMSSWGHRPPSNVPLNANGAPAFASQPWNPSLLLNPRGFHQPQQNSESPSSTVSAAPQLSFQFDTPDSTQQTPHYSHSDPTYHNENKTSRQSGFAQYANGNEQVGGMGHMLERMHNVTDRSMLPPQKRRKLDDEQDEQRRKPGFGGGGKGGVLGGYVRDKRDEGQREANAKATVVDISAIDDEVEIANDPGDQEVCFGRIEGAEISAFKVPTPRPGAVAVSSGFWPQVKIHLRRRVGERSNIIHAVDSTREIIGCVDVNTAIGLVPLLDSKFGIRTVSRILTRARKEGDPSPGAQVSCRYGLDLNLYGPKKYAMQIGRHLSHKQLWLRTPLFVEAGISLYNPHTVERPQQLISRPTTAYGGRPQGPVRTTEEIRSDVLGMFDSLERSENLPDLEPDSRITTDLLRHQKQGLYFMTNKEKERIFSADEKGNSSLWRLHTSSVGQRSYYNVITGQTVQNSPPQVLGGILADMMGLGKTLSILSLIVHTLDAEAQQWAEMKPCEQRDDRDLCPMRKGKTALPQIEQTPLVRNCKATLLVSPLSTIANWEEQIKQHVKPGTLKYYIYHGAGRTKDINKLADYDLVITTYGSVASEFNHRSKKKGGNYPLEEMNWFRIVLDEAHMIREQSTQQSKAICRLQASRRWAVTGTPVQNRLEDLGALMTFLRVKPFDEKGGFAQYIMAPFKLCDPEILPKLRLLVDSITLRRLKDRIDLPPRRDHQVKLDFSAEERAIYDIFAKNAHDRVKVIVGQRENRLGGKAYVHILQSILRLRLICAHGKDLLSEGDLQVMHGLSKDSAIELDSDDEDDRPALSPKEAYDMYSLMMETNADACLSCDRKIGTMEVVDSEGEPKDEIIGHMTPCFHIICPGCIDRYNAQLKELAQGQATAECPICKQHIRLSYFPLRQGGVEDAGPKTKGDSSGKHGKEIKGYSGQHTKTKALIQDLLFSKQESELAPSEAPIKSVVFSGWTAHLDLIQLAFQENGINYTRLDGKMTRVARGAAMDAFRDDPSIHVILVSITAGGLGLNLTAANKVYVMEPQYNPAAEAQAVDRVHRLGQKREVETVRYIMNDSFEEKMLELQEKKKKLASLSMDAEHRGRMDKSEAARKRLEDLRSLFR</sequence>
<dbReference type="Gene3D" id="3.30.40.10">
    <property type="entry name" value="Zinc/RING finger domain, C3HC4 (zinc finger)"/>
    <property type="match status" value="1"/>
</dbReference>
<keyword evidence="3" id="KW-0547">Nucleotide-binding</keyword>
<dbReference type="CDD" id="cd18793">
    <property type="entry name" value="SF2_C_SNF"/>
    <property type="match status" value="1"/>
</dbReference>
<dbReference type="InterPro" id="IPR050628">
    <property type="entry name" value="SNF2_RAD54_helicase_TF"/>
</dbReference>
<feature type="compositionally biased region" description="Gly residues" evidence="10">
    <location>
        <begin position="199"/>
        <end position="210"/>
    </location>
</feature>
<dbReference type="SUPFAM" id="SSF57850">
    <property type="entry name" value="RING/U-box"/>
    <property type="match status" value="1"/>
</dbReference>
<evidence type="ECO:0000256" key="2">
    <source>
        <dbReference type="ARBA" id="ARBA00022723"/>
    </source>
</evidence>
<dbReference type="GeneID" id="43596028"/>
<feature type="domain" description="Helicase ATP-binding" evidence="12">
    <location>
        <begin position="512"/>
        <end position="721"/>
    </location>
</feature>
<evidence type="ECO:0000256" key="6">
    <source>
        <dbReference type="ARBA" id="ARBA00022806"/>
    </source>
</evidence>
<feature type="region of interest" description="Disordered" evidence="10">
    <location>
        <begin position="962"/>
        <end position="982"/>
    </location>
</feature>
<dbReference type="CDD" id="cd18008">
    <property type="entry name" value="DEXDc_SHPRH-like"/>
    <property type="match status" value="1"/>
</dbReference>
<organism evidence="14 15">
    <name type="scientific">Venustampulla echinocandica</name>
    <dbReference type="NCBI Taxonomy" id="2656787"/>
    <lineage>
        <taxon>Eukaryota</taxon>
        <taxon>Fungi</taxon>
        <taxon>Dikarya</taxon>
        <taxon>Ascomycota</taxon>
        <taxon>Pezizomycotina</taxon>
        <taxon>Leotiomycetes</taxon>
        <taxon>Helotiales</taxon>
        <taxon>Pleuroascaceae</taxon>
        <taxon>Venustampulla</taxon>
    </lineage>
</organism>
<dbReference type="GO" id="GO:0008270">
    <property type="term" value="F:zinc ion binding"/>
    <property type="evidence" value="ECO:0007669"/>
    <property type="project" value="UniProtKB-KW"/>
</dbReference>
<feature type="compositionally biased region" description="Polar residues" evidence="10">
    <location>
        <begin position="97"/>
        <end position="131"/>
    </location>
</feature>
<dbReference type="Gene3D" id="3.40.50.10810">
    <property type="entry name" value="Tandem AAA-ATPase domain"/>
    <property type="match status" value="1"/>
</dbReference>